<proteinExistence type="predicted"/>
<dbReference type="RefSeq" id="XP_013339219.1">
    <property type="nucleotide sequence ID" value="XM_013483765.1"/>
</dbReference>
<feature type="region of interest" description="Disordered" evidence="1">
    <location>
        <begin position="328"/>
        <end position="357"/>
    </location>
</feature>
<evidence type="ECO:0000256" key="1">
    <source>
        <dbReference type="SAM" id="MobiDB-lite"/>
    </source>
</evidence>
<dbReference type="Proteomes" id="UP000030641">
    <property type="component" value="Unassembled WGS sequence"/>
</dbReference>
<dbReference type="OrthoDB" id="3910206at2759"/>
<feature type="region of interest" description="Disordered" evidence="1">
    <location>
        <begin position="110"/>
        <end position="203"/>
    </location>
</feature>
<dbReference type="STRING" id="1043005.A0A074YV72"/>
<reference evidence="2 3" key="1">
    <citation type="journal article" date="2014" name="BMC Genomics">
        <title>Genome sequencing of four Aureobasidium pullulans varieties: biotechnological potential, stress tolerance, and description of new species.</title>
        <authorList>
            <person name="Gostin Ar C."/>
            <person name="Ohm R.A."/>
            <person name="Kogej T."/>
            <person name="Sonjak S."/>
            <person name="Turk M."/>
            <person name="Zajc J."/>
            <person name="Zalar P."/>
            <person name="Grube M."/>
            <person name="Sun H."/>
            <person name="Han J."/>
            <person name="Sharma A."/>
            <person name="Chiniquy J."/>
            <person name="Ngan C.Y."/>
            <person name="Lipzen A."/>
            <person name="Barry K."/>
            <person name="Grigoriev I.V."/>
            <person name="Gunde-Cimerman N."/>
        </authorList>
    </citation>
    <scope>NUCLEOTIDE SEQUENCE [LARGE SCALE GENOMIC DNA]</scope>
    <source>
        <strain evidence="2 3">EXF-2481</strain>
    </source>
</reference>
<feature type="compositionally biased region" description="Polar residues" evidence="1">
    <location>
        <begin position="254"/>
        <end position="269"/>
    </location>
</feature>
<evidence type="ECO:0000313" key="3">
    <source>
        <dbReference type="Proteomes" id="UP000030641"/>
    </source>
</evidence>
<dbReference type="AlphaFoldDB" id="A0A074YV72"/>
<dbReference type="GeneID" id="25364922"/>
<accession>A0A074YV72</accession>
<evidence type="ECO:0000313" key="2">
    <source>
        <dbReference type="EMBL" id="KEQ90776.1"/>
    </source>
</evidence>
<feature type="compositionally biased region" description="Polar residues" evidence="1">
    <location>
        <begin position="119"/>
        <end position="134"/>
    </location>
</feature>
<organism evidence="2 3">
    <name type="scientific">Aureobasidium subglaciale (strain EXF-2481)</name>
    <name type="common">Aureobasidium pullulans var. subglaciale</name>
    <dbReference type="NCBI Taxonomy" id="1043005"/>
    <lineage>
        <taxon>Eukaryota</taxon>
        <taxon>Fungi</taxon>
        <taxon>Dikarya</taxon>
        <taxon>Ascomycota</taxon>
        <taxon>Pezizomycotina</taxon>
        <taxon>Dothideomycetes</taxon>
        <taxon>Dothideomycetidae</taxon>
        <taxon>Dothideales</taxon>
        <taxon>Saccotheciaceae</taxon>
        <taxon>Aureobasidium</taxon>
    </lineage>
</organism>
<gene>
    <name evidence="2" type="ORF">AUEXF2481DRAFT_33718</name>
</gene>
<dbReference type="EMBL" id="KL584786">
    <property type="protein sequence ID" value="KEQ90776.1"/>
    <property type="molecule type" value="Genomic_DNA"/>
</dbReference>
<keyword evidence="3" id="KW-1185">Reference proteome</keyword>
<dbReference type="HOGENOM" id="CLU_743905_0_0_1"/>
<sequence>MAFPGGQPTFVEKKRINLMATKTQQSTTTALLPAIYDQSSSPLAPTPRVTEWQQPAPAFYGDVEMQDASAVNSAAGSPFSANYSSFSAFAKPFTPPGASVVANVSLRNTVTSPPHRDSATSISSPGMAPSTTVTRKAPPHRTLKEQSPALAPPPAPAPLANKLVVPTVSAAGECNAPPTPKRSRGPHSGPHSKLTPRAQKVSGSLSNMSFESVSLPQFESQPQTTDTSRDIAPVSQNAWIDVQQPVTEPESWTDVRSVQNEPQVSTKTVKAPSVLSNVESAQHVSKPEAVLAGRSTPKVAVDIPSVPETVVEVAGSSVATIEARPTPEAVLPPHTKRHQATRDTAAGGQQRVQTSETPAHYERTQWLSMLLDQKGTAEGRELIRAFSDHIRAGVEAGNMEATTPDSEQEIWLEFSAGQRLSARVANDTGIKHVIEEFAKMTHSTASEVYVMLKVGKKDHNA</sequence>
<dbReference type="InParanoid" id="A0A074YV72"/>
<feature type="region of interest" description="Disordered" evidence="1">
    <location>
        <begin position="246"/>
        <end position="269"/>
    </location>
</feature>
<name>A0A074YV72_AURSE</name>
<protein>
    <submittedName>
        <fullName evidence="2">Uncharacterized protein</fullName>
    </submittedName>
</protein>